<dbReference type="Pfam" id="PF00271">
    <property type="entry name" value="Helicase_C"/>
    <property type="match status" value="1"/>
</dbReference>
<keyword evidence="4" id="KW-0238">DNA-binding</keyword>
<dbReference type="EC" id="5.6.2.4" evidence="7"/>
<feature type="domain" description="Helicase ATP-binding" evidence="8">
    <location>
        <begin position="300"/>
        <end position="459"/>
    </location>
</feature>
<keyword evidence="3" id="KW-0067">ATP-binding</keyword>
<dbReference type="EMBL" id="DSBT01000021">
    <property type="protein sequence ID" value="HDP76710.1"/>
    <property type="molecule type" value="Genomic_DNA"/>
</dbReference>
<protein>
    <recommendedName>
        <fullName evidence="7">DNA 3'-5' helicase</fullName>
        <ecNumber evidence="7">5.6.2.4</ecNumber>
    </recommendedName>
</protein>
<keyword evidence="5" id="KW-0413">Isomerase</keyword>
<dbReference type="Pfam" id="PF00270">
    <property type="entry name" value="DEAD"/>
    <property type="match status" value="1"/>
</dbReference>
<evidence type="ECO:0000313" key="10">
    <source>
        <dbReference type="EMBL" id="HDP76710.1"/>
    </source>
</evidence>
<dbReference type="SMART" id="SM00487">
    <property type="entry name" value="DEXDc"/>
    <property type="match status" value="1"/>
</dbReference>
<evidence type="ECO:0000256" key="2">
    <source>
        <dbReference type="ARBA" id="ARBA00022741"/>
    </source>
</evidence>
<dbReference type="GO" id="GO:0005694">
    <property type="term" value="C:chromosome"/>
    <property type="evidence" value="ECO:0007669"/>
    <property type="project" value="TreeGrafter"/>
</dbReference>
<dbReference type="GO" id="GO:0009378">
    <property type="term" value="F:four-way junction helicase activity"/>
    <property type="evidence" value="ECO:0007669"/>
    <property type="project" value="TreeGrafter"/>
</dbReference>
<evidence type="ECO:0000256" key="4">
    <source>
        <dbReference type="ARBA" id="ARBA00023125"/>
    </source>
</evidence>
<dbReference type="GO" id="GO:0006310">
    <property type="term" value="P:DNA recombination"/>
    <property type="evidence" value="ECO:0007669"/>
    <property type="project" value="TreeGrafter"/>
</dbReference>
<gene>
    <name evidence="10" type="ORF">ENN47_00695</name>
</gene>
<dbReference type="CDD" id="cd17920">
    <property type="entry name" value="DEXHc_RecQ"/>
    <property type="match status" value="1"/>
</dbReference>
<comment type="catalytic activity">
    <reaction evidence="6">
        <text>Couples ATP hydrolysis with the unwinding of duplex DNA by translocating in the 3'-5' direction.</text>
        <dbReference type="EC" id="5.6.2.4"/>
    </reaction>
</comment>
<keyword evidence="10" id="KW-0378">Hydrolase</keyword>
<sequence length="1068" mass="123343">MNHTQAKALRVLKIMQNLESDGVDTVVLKGFDSDVLKELQKSNPPFCLFEEDSCLDFRWYRESVRPENLINLMNSLQGKKVAMTNWFYAVIYSLARILRRVLGKKIVAIYCNAEPNDHIYLPSSETVLDDDEREIFDCNKDRITFHNDPSDSLEVFRLYDPPKITDVLNFDTLISTVSGKNVKVIDNNSKFEALLKSKGLKVVAGFSNDIDYIITSRNDSEYEFKLAEIANLLECSGKKVAILRFSGYYSQSDKTSGIDLHEYLRNNFLYEIFIQYPVYTAEGSRTSISQEVLIRYLIDQHFEEKPKDLFFIASTGSGKSLIYQLVSSVLKDLDNSLTIVISPLKALMEDQVFGMRKYRGFRAEYVNSSLTYEERTTILQKVKDGEVDILYLSPETFIQHRIENLIGSRKIGLFAVDEAHLVNTWGRTFRVDYGYIGDQLKVLRKKEQFPILATTATAIFGGPLDTVAEIAGSLAMKNPWVVLTDVKRHNIEIKIEHLQAAGEKMNRLDKIEDTVQKVKELVERNVKTIVYCPFVNQAEDIKIRLEAFDSIRDKVGIYTGRTDDDDRKHNYHSFNKGDYRVIVATKAFGMGIDIDDIETVYHHCVPNILMDYVQEIGRGGRNNEQAYAITRYLGSDPGNGYLLSSLSIPQQWKLNHIINHIANQVREAVDRNNRSNKVDVTVSLDDIKYLLFTGNKWDEDQLRNKARVALYLIQKDLETRKNRPIIYRKGENYQYMYFTAAEEIAKDLMEKFPEIREYDKPYTRKSMYTDQEIRSEGSVYIVDVRNLWEKYFREMNISKLVWMIVNRPQEIFGAEIHPKIKAEVSLMKPLNAIKTAYDNLLLLVDQLANKTPRQTSLEDFEANIANILKNFPNLARREEMRAIILNYFSEQLMKGVQTNPGYYFWKQGDAFNRRLVRKDEFVVMQSKRTWELAFSSVFHDGLDNHLILYFNAGNDEDTRVKKNLLNVLDIMNLVSTHFSGGDSTIMQIACLDKTALLRMASNYSCELTKRIKKRIDLELRIAKAFYGAQIDNVERWDFIEQYLCGQLDLSTLDSVRDPALPKTDGLES</sequence>
<dbReference type="InterPro" id="IPR027417">
    <property type="entry name" value="P-loop_NTPase"/>
</dbReference>
<evidence type="ECO:0000259" key="8">
    <source>
        <dbReference type="PROSITE" id="PS51192"/>
    </source>
</evidence>
<dbReference type="InterPro" id="IPR011545">
    <property type="entry name" value="DEAD/DEAH_box_helicase_dom"/>
</dbReference>
<dbReference type="AlphaFoldDB" id="A0A7C1CUL7"/>
<dbReference type="InterPro" id="IPR001650">
    <property type="entry name" value="Helicase_C-like"/>
</dbReference>
<comment type="similarity">
    <text evidence="1">Belongs to the helicase family. RecQ subfamily.</text>
</comment>
<dbReference type="SMART" id="SM00490">
    <property type="entry name" value="HELICc"/>
    <property type="match status" value="1"/>
</dbReference>
<name>A0A7C1CUL7_9BACT</name>
<dbReference type="GO" id="GO:0005524">
    <property type="term" value="F:ATP binding"/>
    <property type="evidence" value="ECO:0007669"/>
    <property type="project" value="UniProtKB-KW"/>
</dbReference>
<dbReference type="SUPFAM" id="SSF52540">
    <property type="entry name" value="P-loop containing nucleoside triphosphate hydrolases"/>
    <property type="match status" value="1"/>
</dbReference>
<dbReference type="GO" id="GO:0003677">
    <property type="term" value="F:DNA binding"/>
    <property type="evidence" value="ECO:0007669"/>
    <property type="project" value="UniProtKB-KW"/>
</dbReference>
<reference evidence="10" key="1">
    <citation type="journal article" date="2020" name="mSystems">
        <title>Genome- and Community-Level Interaction Insights into Carbon Utilization and Element Cycling Functions of Hydrothermarchaeota in Hydrothermal Sediment.</title>
        <authorList>
            <person name="Zhou Z."/>
            <person name="Liu Y."/>
            <person name="Xu W."/>
            <person name="Pan J."/>
            <person name="Luo Z.H."/>
            <person name="Li M."/>
        </authorList>
    </citation>
    <scope>NUCLEOTIDE SEQUENCE [LARGE SCALE GENOMIC DNA]</scope>
    <source>
        <strain evidence="10">SpSt-1179</strain>
    </source>
</reference>
<accession>A0A7C1CUL7</accession>
<proteinExistence type="inferred from homology"/>
<evidence type="ECO:0000256" key="3">
    <source>
        <dbReference type="ARBA" id="ARBA00022840"/>
    </source>
</evidence>
<dbReference type="PANTHER" id="PTHR13710:SF105">
    <property type="entry name" value="ATP-DEPENDENT DNA HELICASE Q1"/>
    <property type="match status" value="1"/>
</dbReference>
<keyword evidence="10" id="KW-0347">Helicase</keyword>
<comment type="caution">
    <text evidence="10">The sequence shown here is derived from an EMBL/GenBank/DDBJ whole genome shotgun (WGS) entry which is preliminary data.</text>
</comment>
<dbReference type="GO" id="GO:0005737">
    <property type="term" value="C:cytoplasm"/>
    <property type="evidence" value="ECO:0007669"/>
    <property type="project" value="TreeGrafter"/>
</dbReference>
<dbReference type="GO" id="GO:0043138">
    <property type="term" value="F:3'-5' DNA helicase activity"/>
    <property type="evidence" value="ECO:0007669"/>
    <property type="project" value="UniProtKB-EC"/>
</dbReference>
<dbReference type="PROSITE" id="PS51194">
    <property type="entry name" value="HELICASE_CTER"/>
    <property type="match status" value="1"/>
</dbReference>
<dbReference type="PANTHER" id="PTHR13710">
    <property type="entry name" value="DNA HELICASE RECQ FAMILY MEMBER"/>
    <property type="match status" value="1"/>
</dbReference>
<dbReference type="GO" id="GO:0006281">
    <property type="term" value="P:DNA repair"/>
    <property type="evidence" value="ECO:0007669"/>
    <property type="project" value="TreeGrafter"/>
</dbReference>
<evidence type="ECO:0000259" key="9">
    <source>
        <dbReference type="PROSITE" id="PS51194"/>
    </source>
</evidence>
<dbReference type="InterPro" id="IPR014001">
    <property type="entry name" value="Helicase_ATP-bd"/>
</dbReference>
<dbReference type="PROSITE" id="PS51192">
    <property type="entry name" value="HELICASE_ATP_BIND_1"/>
    <property type="match status" value="1"/>
</dbReference>
<evidence type="ECO:0000256" key="7">
    <source>
        <dbReference type="ARBA" id="ARBA00034808"/>
    </source>
</evidence>
<dbReference type="Gene3D" id="3.40.50.300">
    <property type="entry name" value="P-loop containing nucleotide triphosphate hydrolases"/>
    <property type="match status" value="2"/>
</dbReference>
<evidence type="ECO:0000256" key="1">
    <source>
        <dbReference type="ARBA" id="ARBA00005446"/>
    </source>
</evidence>
<organism evidence="10">
    <name type="scientific">Mesotoga infera</name>
    <dbReference type="NCBI Taxonomy" id="1236046"/>
    <lineage>
        <taxon>Bacteria</taxon>
        <taxon>Thermotogati</taxon>
        <taxon>Thermotogota</taxon>
        <taxon>Thermotogae</taxon>
        <taxon>Kosmotogales</taxon>
        <taxon>Kosmotogaceae</taxon>
        <taxon>Mesotoga</taxon>
    </lineage>
</organism>
<dbReference type="Proteomes" id="UP000886198">
    <property type="component" value="Unassembled WGS sequence"/>
</dbReference>
<keyword evidence="2" id="KW-0547">Nucleotide-binding</keyword>
<evidence type="ECO:0000256" key="5">
    <source>
        <dbReference type="ARBA" id="ARBA00023235"/>
    </source>
</evidence>
<feature type="domain" description="Helicase C-terminal" evidence="9">
    <location>
        <begin position="510"/>
        <end position="669"/>
    </location>
</feature>
<evidence type="ECO:0000256" key="6">
    <source>
        <dbReference type="ARBA" id="ARBA00034617"/>
    </source>
</evidence>